<evidence type="ECO:0000256" key="1">
    <source>
        <dbReference type="PROSITE-ProRule" id="PRU00409"/>
    </source>
</evidence>
<keyword evidence="4" id="KW-1185">Reference proteome</keyword>
<keyword evidence="1" id="KW-0067">ATP-binding</keyword>
<evidence type="ECO:0000313" key="4">
    <source>
        <dbReference type="Proteomes" id="UP000075238"/>
    </source>
</evidence>
<dbReference type="Gene3D" id="3.30.470.20">
    <property type="entry name" value="ATP-grasp fold, B domain"/>
    <property type="match status" value="1"/>
</dbReference>
<dbReference type="EMBL" id="CP014845">
    <property type="protein sequence ID" value="AMR81959.1"/>
    <property type="molecule type" value="Genomic_DNA"/>
</dbReference>
<dbReference type="PROSITE" id="PS50975">
    <property type="entry name" value="ATP_GRASP"/>
    <property type="match status" value="1"/>
</dbReference>
<dbReference type="InterPro" id="IPR011761">
    <property type="entry name" value="ATP-grasp"/>
</dbReference>
<dbReference type="Pfam" id="PF15632">
    <property type="entry name" value="ATPgrasp_Ter"/>
    <property type="match status" value="1"/>
</dbReference>
<gene>
    <name evidence="3" type="ORF">A2G96_29960</name>
</gene>
<dbReference type="AlphaFoldDB" id="A0A142JV47"/>
<dbReference type="KEGG" id="cnan:A2G96_29960"/>
<name>A0A142JV47_9BURK</name>
<organism evidence="3 4">
    <name type="scientific">Cupriavidus nantongensis</name>
    <dbReference type="NCBI Taxonomy" id="1796606"/>
    <lineage>
        <taxon>Bacteria</taxon>
        <taxon>Pseudomonadati</taxon>
        <taxon>Pseudomonadota</taxon>
        <taxon>Betaproteobacteria</taxon>
        <taxon>Burkholderiales</taxon>
        <taxon>Burkholderiaceae</taxon>
        <taxon>Cupriavidus</taxon>
    </lineage>
</organism>
<evidence type="ECO:0000313" key="3">
    <source>
        <dbReference type="EMBL" id="AMR81959.1"/>
    </source>
</evidence>
<feature type="domain" description="ATP-grasp" evidence="2">
    <location>
        <begin position="125"/>
        <end position="305"/>
    </location>
</feature>
<proteinExistence type="predicted"/>
<accession>A0A142JV47</accession>
<dbReference type="RefSeq" id="WP_062803747.1">
    <property type="nucleotide sequence ID" value="NZ_CP014845.1"/>
</dbReference>
<evidence type="ECO:0000259" key="2">
    <source>
        <dbReference type="PROSITE" id="PS50975"/>
    </source>
</evidence>
<reference evidence="3 4" key="1">
    <citation type="submission" date="2016-03" db="EMBL/GenBank/DDBJ databases">
        <title>Complete genome sequence of a novel chlorpyrifos degrading bacterium, Cupriavidus nantongensis sp. X1.</title>
        <authorList>
            <person name="Fang L."/>
        </authorList>
    </citation>
    <scope>NUCLEOTIDE SEQUENCE [LARGE SCALE GENOMIC DNA]</scope>
    <source>
        <strain evidence="3 4">X1</strain>
    </source>
</reference>
<dbReference type="GO" id="GO:0046872">
    <property type="term" value="F:metal ion binding"/>
    <property type="evidence" value="ECO:0007669"/>
    <property type="project" value="InterPro"/>
</dbReference>
<keyword evidence="1" id="KW-0547">Nucleotide-binding</keyword>
<dbReference type="SUPFAM" id="SSF56059">
    <property type="entry name" value="Glutathione synthetase ATP-binding domain-like"/>
    <property type="match status" value="1"/>
</dbReference>
<dbReference type="GO" id="GO:0005524">
    <property type="term" value="F:ATP binding"/>
    <property type="evidence" value="ECO:0007669"/>
    <property type="project" value="UniProtKB-UniRule"/>
</dbReference>
<dbReference type="Gene3D" id="3.40.50.20">
    <property type="match status" value="1"/>
</dbReference>
<protein>
    <recommendedName>
        <fullName evidence="2">ATP-grasp domain-containing protein</fullName>
    </recommendedName>
</protein>
<sequence length="335" mass="36935">MDPDTRTTVVVTGVGAIIGQGIVRSLRQVQPPVRIVGVDRNQDCMGRYLCDAFHAKPDCDEDGPGYRTFWRELLARENARIVMPGLDVDVAYLARHRAQLADTGVALCLNTDAVIALGEDKWRLAEALRTAGGELAAMAIPGMVEGDWASCLAQLGSAPLLMKPRRGSAGRGIVRLHDETDFHYWRHKAGRDFMVQRLVGSDEEEYTVGIFGLGDGDMLAPLIFRRRLGASGSTGYAEVSRDPAIAQACARLCAYFKPLGPTNFQFRKEGSRVFLLEINPRFSSSTSLRAAFGFNEAAMAIELFLTGRRPELAAIRAGRAWRYAEDYVQHDLHSF</sequence>
<dbReference type="OrthoDB" id="9803907at2"/>
<dbReference type="Proteomes" id="UP000075238">
    <property type="component" value="Chromosome 2"/>
</dbReference>
<dbReference type="STRING" id="1796606.A2G96_29960"/>